<evidence type="ECO:0000313" key="6">
    <source>
        <dbReference type="Ensembl" id="ENSSHAP00000032782.1"/>
    </source>
</evidence>
<comment type="subcellular location">
    <subcellularLocation>
        <location evidence="1">Membrane</location>
        <topology evidence="1">Multi-pass membrane protein</topology>
    </subcellularLocation>
</comment>
<keyword evidence="7" id="KW-1185">Reference proteome</keyword>
<evidence type="ECO:0008006" key="8">
    <source>
        <dbReference type="Google" id="ProtNLM"/>
    </source>
</evidence>
<dbReference type="PANTHER" id="PTHR12489">
    <property type="entry name" value="LIPOMA HMGIC FUSION PARTNER-LIKE PROTEIN"/>
    <property type="match status" value="1"/>
</dbReference>
<organism evidence="6 7">
    <name type="scientific">Sarcophilus harrisii</name>
    <name type="common">Tasmanian devil</name>
    <name type="synonym">Sarcophilus laniarius</name>
    <dbReference type="NCBI Taxonomy" id="9305"/>
    <lineage>
        <taxon>Eukaryota</taxon>
        <taxon>Metazoa</taxon>
        <taxon>Chordata</taxon>
        <taxon>Craniata</taxon>
        <taxon>Vertebrata</taxon>
        <taxon>Euteleostomi</taxon>
        <taxon>Mammalia</taxon>
        <taxon>Metatheria</taxon>
        <taxon>Dasyuromorphia</taxon>
        <taxon>Dasyuridae</taxon>
        <taxon>Sarcophilus</taxon>
    </lineage>
</organism>
<dbReference type="OrthoDB" id="5975578at2759"/>
<dbReference type="Ensembl" id="ENSSHAT00000037639.1">
    <property type="protein sequence ID" value="ENSSHAP00000032782.1"/>
    <property type="gene ID" value="ENSSHAG00000029420.1"/>
</dbReference>
<reference evidence="6" key="2">
    <citation type="submission" date="2025-08" db="UniProtKB">
        <authorList>
            <consortium name="Ensembl"/>
        </authorList>
    </citation>
    <scope>IDENTIFICATION</scope>
</reference>
<keyword evidence="2 5" id="KW-0812">Transmembrane</keyword>
<dbReference type="Pfam" id="PF10242">
    <property type="entry name" value="L_HMGIC_fpl"/>
    <property type="match status" value="1"/>
</dbReference>
<dbReference type="Proteomes" id="UP000007648">
    <property type="component" value="Unassembled WGS sequence"/>
</dbReference>
<dbReference type="PANTHER" id="PTHR12489:SF23">
    <property type="entry name" value="TRANSMEMBRANE PROTEIN 211"/>
    <property type="match status" value="1"/>
</dbReference>
<evidence type="ECO:0000256" key="4">
    <source>
        <dbReference type="ARBA" id="ARBA00023136"/>
    </source>
</evidence>
<evidence type="ECO:0000256" key="3">
    <source>
        <dbReference type="ARBA" id="ARBA00022989"/>
    </source>
</evidence>
<feature type="transmembrane region" description="Helical" evidence="5">
    <location>
        <begin position="167"/>
        <end position="186"/>
    </location>
</feature>
<reference evidence="6 7" key="1">
    <citation type="journal article" date="2011" name="Proc. Natl. Acad. Sci. U.S.A.">
        <title>Genetic diversity and population structure of the endangered marsupial Sarcophilus harrisii (Tasmanian devil).</title>
        <authorList>
            <person name="Miller W."/>
            <person name="Hayes V.M."/>
            <person name="Ratan A."/>
            <person name="Petersen D.C."/>
            <person name="Wittekindt N.E."/>
            <person name="Miller J."/>
            <person name="Walenz B."/>
            <person name="Knight J."/>
            <person name="Qi J."/>
            <person name="Zhao F."/>
            <person name="Wang Q."/>
            <person name="Bedoya-Reina O.C."/>
            <person name="Katiyar N."/>
            <person name="Tomsho L.P."/>
            <person name="Kasson L.M."/>
            <person name="Hardie R.A."/>
            <person name="Woodbridge P."/>
            <person name="Tindall E.A."/>
            <person name="Bertelsen M.F."/>
            <person name="Dixon D."/>
            <person name="Pyecroft S."/>
            <person name="Helgen K.M."/>
            <person name="Lesk A.M."/>
            <person name="Pringle T.H."/>
            <person name="Patterson N."/>
            <person name="Zhang Y."/>
            <person name="Kreiss A."/>
            <person name="Woods G.M."/>
            <person name="Jones M.E."/>
            <person name="Schuster S.C."/>
        </authorList>
    </citation>
    <scope>NUCLEOTIDE SEQUENCE [LARGE SCALE GENOMIC DNA]</scope>
</reference>
<dbReference type="GO" id="GO:0016020">
    <property type="term" value="C:membrane"/>
    <property type="evidence" value="ECO:0007669"/>
    <property type="project" value="UniProtKB-SubCell"/>
</dbReference>
<protein>
    <recommendedName>
        <fullName evidence="8">Transmembrane protein 211</fullName>
    </recommendedName>
</protein>
<feature type="transmembrane region" description="Helical" evidence="5">
    <location>
        <begin position="120"/>
        <end position="141"/>
    </location>
</feature>
<dbReference type="PROSITE" id="PS51257">
    <property type="entry name" value="PROKAR_LIPOPROTEIN"/>
    <property type="match status" value="1"/>
</dbReference>
<dbReference type="InParanoid" id="A0A7N4P4B8"/>
<proteinExistence type="predicted"/>
<evidence type="ECO:0000256" key="1">
    <source>
        <dbReference type="ARBA" id="ARBA00004141"/>
    </source>
</evidence>
<evidence type="ECO:0000256" key="2">
    <source>
        <dbReference type="ARBA" id="ARBA00022692"/>
    </source>
</evidence>
<reference evidence="6" key="3">
    <citation type="submission" date="2025-09" db="UniProtKB">
        <authorList>
            <consortium name="Ensembl"/>
        </authorList>
    </citation>
    <scope>IDENTIFICATION</scope>
</reference>
<dbReference type="AlphaFoldDB" id="A0A7N4P4B8"/>
<dbReference type="RefSeq" id="XP_031813243.1">
    <property type="nucleotide sequence ID" value="XM_031957383.1"/>
</dbReference>
<feature type="transmembrane region" description="Helical" evidence="5">
    <location>
        <begin position="90"/>
        <end position="108"/>
    </location>
</feature>
<keyword evidence="4 5" id="KW-0472">Membrane</keyword>
<evidence type="ECO:0000256" key="5">
    <source>
        <dbReference type="SAM" id="Phobius"/>
    </source>
</evidence>
<dbReference type="GeneTree" id="ENSGT00990000203589"/>
<sequence>MPRGVGVGGFWALLSCGLAALCALGLLSPAWVVPPAPRGPLAAPPPPLGLLGPCLAPAPRPCAPFALGGLRRFGDIPAGAWQTSTVLCSGGYALLALSALLAVSSVFLSSGPLERRVCSLAGYVQMAAVFTMAAGLLVYPLGLGSASAKDSCENAGVYNAGSCQIGWGYTLAIVGVMLSGFLPFFAKYAPKEHILSTPMPAIL</sequence>
<keyword evidence="3 5" id="KW-1133">Transmembrane helix</keyword>
<name>A0A7N4P4B8_SARHA</name>
<accession>A0A7N4P4B8</accession>
<dbReference type="GeneID" id="111720220"/>
<evidence type="ECO:0000313" key="7">
    <source>
        <dbReference type="Proteomes" id="UP000007648"/>
    </source>
</evidence>
<dbReference type="InterPro" id="IPR019372">
    <property type="entry name" value="LHFPL"/>
</dbReference>
<dbReference type="KEGG" id="shr:111720220"/>
<gene>
    <name evidence="6" type="primary">LOC111720220</name>
</gene>